<organism evidence="4 5">
    <name type="scientific">Piedraia hortae CBS 480.64</name>
    <dbReference type="NCBI Taxonomy" id="1314780"/>
    <lineage>
        <taxon>Eukaryota</taxon>
        <taxon>Fungi</taxon>
        <taxon>Dikarya</taxon>
        <taxon>Ascomycota</taxon>
        <taxon>Pezizomycotina</taxon>
        <taxon>Dothideomycetes</taxon>
        <taxon>Dothideomycetidae</taxon>
        <taxon>Capnodiales</taxon>
        <taxon>Piedraiaceae</taxon>
        <taxon>Piedraia</taxon>
    </lineage>
</organism>
<dbReference type="Proteomes" id="UP000799421">
    <property type="component" value="Unassembled WGS sequence"/>
</dbReference>
<dbReference type="AlphaFoldDB" id="A0A6A7C3H1"/>
<dbReference type="PANTHER" id="PTHR42470:SF2">
    <property type="match status" value="1"/>
</dbReference>
<evidence type="ECO:0000313" key="5">
    <source>
        <dbReference type="Proteomes" id="UP000799421"/>
    </source>
</evidence>
<dbReference type="Pfam" id="PF25545">
    <property type="entry name" value="DUF7924"/>
    <property type="match status" value="1"/>
</dbReference>
<name>A0A6A7C3H1_9PEZI</name>
<feature type="region of interest" description="Disordered" evidence="2">
    <location>
        <begin position="1"/>
        <end position="28"/>
    </location>
</feature>
<sequence length="506" mass="57639">MDESDQTAVIGGTKRKRDGDALLESDRPPKRFATSLSICSFDISGPDDPVAHWVSASNWPSSMGEPSNPRKRTAESITTVPINEYKKVIVQLPTNVQNLMKRENLEKYSKYGNGVYLPVPDTGLDSAKAWDERKEICEDSNESYLVQYLTKLILPCPADILTNDDPGRTEIQNLPDVDWEWKLSDGKPPRPNITLGLMPQVFTTTQLRRLENYNQVRPAAFARGLFFPFFVCEVKAHDGKWDEGLKQEFGAAATYVDAIVQLCEAVKPDEVNQLQGQILGFGMLHNHKKIEIYGHFFLKDDDEKEINYYRHKFFDIQVSENFEVNPDYGVPGGRHPDRRMSSKSAAIIQELYTKFYALHKKRIMDYVNMLPDATDLQVGITQEHLEATSSKRQRTTANATSTAQANNKVIAAKDEVIEKLEQQIQQVRMGKDAEIERNDQANAKVIAAKDEVIAAKVAENERLLQRLQQMREDAQGDKRASLQQIEFFQRQCESLQEELRKNQRPN</sequence>
<feature type="domain" description="DUF7924" evidence="3">
    <location>
        <begin position="137"/>
        <end position="320"/>
    </location>
</feature>
<accession>A0A6A7C3H1</accession>
<feature type="compositionally biased region" description="Basic and acidic residues" evidence="2">
    <location>
        <begin position="17"/>
        <end position="28"/>
    </location>
</feature>
<dbReference type="EMBL" id="MU005974">
    <property type="protein sequence ID" value="KAF2861258.1"/>
    <property type="molecule type" value="Genomic_DNA"/>
</dbReference>
<protein>
    <recommendedName>
        <fullName evidence="3">DUF7924 domain-containing protein</fullName>
    </recommendedName>
</protein>
<gene>
    <name evidence="4" type="ORF">K470DRAFT_257182</name>
</gene>
<evidence type="ECO:0000259" key="3">
    <source>
        <dbReference type="Pfam" id="PF25545"/>
    </source>
</evidence>
<evidence type="ECO:0000256" key="1">
    <source>
        <dbReference type="SAM" id="Coils"/>
    </source>
</evidence>
<evidence type="ECO:0000256" key="2">
    <source>
        <dbReference type="SAM" id="MobiDB-lite"/>
    </source>
</evidence>
<dbReference type="PANTHER" id="PTHR42470">
    <property type="entry name" value="VAST DOMAIN-CONTAINING PROTEIN"/>
    <property type="match status" value="1"/>
</dbReference>
<keyword evidence="5" id="KW-1185">Reference proteome</keyword>
<dbReference type="InterPro" id="IPR057684">
    <property type="entry name" value="DUF7924"/>
</dbReference>
<proteinExistence type="predicted"/>
<keyword evidence="1" id="KW-0175">Coiled coil</keyword>
<dbReference type="OrthoDB" id="5132737at2759"/>
<reference evidence="4" key="1">
    <citation type="journal article" date="2020" name="Stud. Mycol.">
        <title>101 Dothideomycetes genomes: a test case for predicting lifestyles and emergence of pathogens.</title>
        <authorList>
            <person name="Haridas S."/>
            <person name="Albert R."/>
            <person name="Binder M."/>
            <person name="Bloem J."/>
            <person name="Labutti K."/>
            <person name="Salamov A."/>
            <person name="Andreopoulos B."/>
            <person name="Baker S."/>
            <person name="Barry K."/>
            <person name="Bills G."/>
            <person name="Bluhm B."/>
            <person name="Cannon C."/>
            <person name="Castanera R."/>
            <person name="Culley D."/>
            <person name="Daum C."/>
            <person name="Ezra D."/>
            <person name="Gonzalez J."/>
            <person name="Henrissat B."/>
            <person name="Kuo A."/>
            <person name="Liang C."/>
            <person name="Lipzen A."/>
            <person name="Lutzoni F."/>
            <person name="Magnuson J."/>
            <person name="Mondo S."/>
            <person name="Nolan M."/>
            <person name="Ohm R."/>
            <person name="Pangilinan J."/>
            <person name="Park H.-J."/>
            <person name="Ramirez L."/>
            <person name="Alfaro M."/>
            <person name="Sun H."/>
            <person name="Tritt A."/>
            <person name="Yoshinaga Y."/>
            <person name="Zwiers L.-H."/>
            <person name="Turgeon B."/>
            <person name="Goodwin S."/>
            <person name="Spatafora J."/>
            <person name="Crous P."/>
            <person name="Grigoriev I."/>
        </authorList>
    </citation>
    <scope>NUCLEOTIDE SEQUENCE</scope>
    <source>
        <strain evidence="4">CBS 480.64</strain>
    </source>
</reference>
<evidence type="ECO:0000313" key="4">
    <source>
        <dbReference type="EMBL" id="KAF2861258.1"/>
    </source>
</evidence>
<feature type="coiled-coil region" evidence="1">
    <location>
        <begin position="417"/>
        <end position="498"/>
    </location>
</feature>